<dbReference type="InterPro" id="IPR011010">
    <property type="entry name" value="DNA_brk_join_enz"/>
</dbReference>
<keyword evidence="1" id="KW-0233">DNA recombination</keyword>
<protein>
    <recommendedName>
        <fullName evidence="4">Tyr recombinase domain-containing protein</fullName>
    </recommendedName>
</protein>
<dbReference type="InterPro" id="IPR013762">
    <property type="entry name" value="Integrase-like_cat_sf"/>
</dbReference>
<proteinExistence type="predicted"/>
<dbReference type="EMBL" id="SNRW01008152">
    <property type="protein sequence ID" value="KAA6379996.1"/>
    <property type="molecule type" value="Genomic_DNA"/>
</dbReference>
<reference evidence="2 3" key="1">
    <citation type="submission" date="2019-03" db="EMBL/GenBank/DDBJ databases">
        <title>Single cell metagenomics reveals metabolic interactions within the superorganism composed of flagellate Streblomastix strix and complex community of Bacteroidetes bacteria on its surface.</title>
        <authorList>
            <person name="Treitli S.C."/>
            <person name="Kolisko M."/>
            <person name="Husnik F."/>
            <person name="Keeling P."/>
            <person name="Hampl V."/>
        </authorList>
    </citation>
    <scope>NUCLEOTIDE SEQUENCE [LARGE SCALE GENOMIC DNA]</scope>
    <source>
        <strain evidence="2">ST1C</strain>
    </source>
</reference>
<evidence type="ECO:0000313" key="2">
    <source>
        <dbReference type="EMBL" id="KAA6379996.1"/>
    </source>
</evidence>
<dbReference type="Proteomes" id="UP000324800">
    <property type="component" value="Unassembled WGS sequence"/>
</dbReference>
<sequence length="156" mass="18032">MALLVTFAAARMTELTRMKRKDILIDEQRMMLYTKIKKDRKMREYTIELRRQGKEYCPVGAQEKWLWDGNCWKGDDSAGSGQVLRNVLDEIGIEKQYGGVTIRHAMMTKLRREGATQEEEVNTYTRHAPGSNVVDFYDNKAVGRDLSTLLLLKQKA</sequence>
<dbReference type="AlphaFoldDB" id="A0A5J4VBQ9"/>
<dbReference type="GO" id="GO:0003677">
    <property type="term" value="F:DNA binding"/>
    <property type="evidence" value="ECO:0007669"/>
    <property type="project" value="InterPro"/>
</dbReference>
<comment type="caution">
    <text evidence="2">The sequence shown here is derived from an EMBL/GenBank/DDBJ whole genome shotgun (WGS) entry which is preliminary data.</text>
</comment>
<dbReference type="GO" id="GO:0006310">
    <property type="term" value="P:DNA recombination"/>
    <property type="evidence" value="ECO:0007669"/>
    <property type="project" value="UniProtKB-KW"/>
</dbReference>
<gene>
    <name evidence="2" type="ORF">EZS28_024479</name>
</gene>
<organism evidence="2 3">
    <name type="scientific">Streblomastix strix</name>
    <dbReference type="NCBI Taxonomy" id="222440"/>
    <lineage>
        <taxon>Eukaryota</taxon>
        <taxon>Metamonada</taxon>
        <taxon>Preaxostyla</taxon>
        <taxon>Oxymonadida</taxon>
        <taxon>Streblomastigidae</taxon>
        <taxon>Streblomastix</taxon>
    </lineage>
</organism>
<evidence type="ECO:0000313" key="3">
    <source>
        <dbReference type="Proteomes" id="UP000324800"/>
    </source>
</evidence>
<dbReference type="Gene3D" id="1.10.443.10">
    <property type="entry name" value="Intergrase catalytic core"/>
    <property type="match status" value="1"/>
</dbReference>
<dbReference type="GO" id="GO:0015074">
    <property type="term" value="P:DNA integration"/>
    <property type="evidence" value="ECO:0007669"/>
    <property type="project" value="InterPro"/>
</dbReference>
<evidence type="ECO:0008006" key="4">
    <source>
        <dbReference type="Google" id="ProtNLM"/>
    </source>
</evidence>
<name>A0A5J4VBQ9_9EUKA</name>
<accession>A0A5J4VBQ9</accession>
<dbReference type="OrthoDB" id="7699712at2759"/>
<dbReference type="SUPFAM" id="SSF56349">
    <property type="entry name" value="DNA breaking-rejoining enzymes"/>
    <property type="match status" value="1"/>
</dbReference>
<evidence type="ECO:0000256" key="1">
    <source>
        <dbReference type="ARBA" id="ARBA00023172"/>
    </source>
</evidence>